<sequence>MTSSDDPQPPYEYSPITERDPITWPGGARIAVYVGLNVEHFVPGLPSTSIWEGTATLRPDALNHGWRDYVARVGIWRIIESLDRHGIRPSVLLNSMVVEQYPQIVSAGLERDWAWLAHGRTNSSLHTDLTVEEEIRVLTEITDTISTATGRAPQGWMGPGLTETHRTPQLLAGLGYRYVLDWTHDDQPFPLTVSGMISVPYSVELNDLLLFGKGLTGPDFLQMVTDTYEQLHSDSATSGRVMALALHPFVIGQPFRHKYLDQALAYLAAQPDVWLTTSDDIAQHYLEMRGHAPMSVHSPI</sequence>
<evidence type="ECO:0000313" key="2">
    <source>
        <dbReference type="EMBL" id="MCZ4552141.1"/>
    </source>
</evidence>
<organism evidence="2 3">
    <name type="scientific">Gordonia rubripertincta</name>
    <name type="common">Rhodococcus corallinus</name>
    <dbReference type="NCBI Taxonomy" id="36822"/>
    <lineage>
        <taxon>Bacteria</taxon>
        <taxon>Bacillati</taxon>
        <taxon>Actinomycetota</taxon>
        <taxon>Actinomycetes</taxon>
        <taxon>Mycobacteriales</taxon>
        <taxon>Gordoniaceae</taxon>
        <taxon>Gordonia</taxon>
    </lineage>
</organism>
<reference evidence="2" key="1">
    <citation type="submission" date="2022-12" db="EMBL/GenBank/DDBJ databases">
        <authorList>
            <person name="Krivoruchko A.V."/>
            <person name="Elkin A."/>
        </authorList>
    </citation>
    <scope>NUCLEOTIDE SEQUENCE</scope>
    <source>
        <strain evidence="2">IEGM 1388</strain>
    </source>
</reference>
<dbReference type="PANTHER" id="PTHR43123:SF4">
    <property type="entry name" value="POLYSACCHARIDE DEACETYLASE"/>
    <property type="match status" value="1"/>
</dbReference>
<keyword evidence="3" id="KW-1185">Reference proteome</keyword>
<evidence type="ECO:0000259" key="1">
    <source>
        <dbReference type="Pfam" id="PF01522"/>
    </source>
</evidence>
<dbReference type="EMBL" id="JAPWIE010000005">
    <property type="protein sequence ID" value="MCZ4552141.1"/>
    <property type="molecule type" value="Genomic_DNA"/>
</dbReference>
<dbReference type="InterPro" id="IPR011330">
    <property type="entry name" value="Glyco_hydro/deAcase_b/a-brl"/>
</dbReference>
<accession>A0ABT4MYS2</accession>
<dbReference type="CDD" id="cd10979">
    <property type="entry name" value="CE4_PuuE_like"/>
    <property type="match status" value="1"/>
</dbReference>
<comment type="caution">
    <text evidence="2">The sequence shown here is derived from an EMBL/GenBank/DDBJ whole genome shotgun (WGS) entry which is preliminary data.</text>
</comment>
<dbReference type="InterPro" id="IPR002509">
    <property type="entry name" value="NODB_dom"/>
</dbReference>
<gene>
    <name evidence="2" type="ORF">O4213_19265</name>
</gene>
<protein>
    <submittedName>
        <fullName evidence="2">Polysaccharide deacetylase family protein</fullName>
    </submittedName>
</protein>
<feature type="domain" description="NodB homology" evidence="1">
    <location>
        <begin position="75"/>
        <end position="179"/>
    </location>
</feature>
<dbReference type="Gene3D" id="3.20.20.370">
    <property type="entry name" value="Glycoside hydrolase/deacetylase"/>
    <property type="match status" value="1"/>
</dbReference>
<dbReference type="Proteomes" id="UP001067235">
    <property type="component" value="Unassembled WGS sequence"/>
</dbReference>
<dbReference type="Pfam" id="PF01522">
    <property type="entry name" value="Polysacc_deac_1"/>
    <property type="match status" value="1"/>
</dbReference>
<proteinExistence type="predicted"/>
<evidence type="ECO:0000313" key="3">
    <source>
        <dbReference type="Proteomes" id="UP001067235"/>
    </source>
</evidence>
<name>A0ABT4MYS2_GORRU</name>
<dbReference type="PANTHER" id="PTHR43123">
    <property type="entry name" value="POLYSACCHARIDE DEACETYLASE-RELATED"/>
    <property type="match status" value="1"/>
</dbReference>
<dbReference type="SUPFAM" id="SSF88713">
    <property type="entry name" value="Glycoside hydrolase/deacetylase"/>
    <property type="match status" value="1"/>
</dbReference>
<dbReference type="RefSeq" id="WP_301572914.1">
    <property type="nucleotide sequence ID" value="NZ_JAPWIE010000005.1"/>
</dbReference>